<dbReference type="PROSITE" id="PS50088">
    <property type="entry name" value="ANK_REPEAT"/>
    <property type="match status" value="2"/>
</dbReference>
<dbReference type="VEuPathDB" id="GiardiaDB:GMRT_13643"/>
<dbReference type="InterPro" id="IPR002110">
    <property type="entry name" value="Ankyrin_rpt"/>
</dbReference>
<feature type="repeat" description="ANK" evidence="1">
    <location>
        <begin position="548"/>
        <end position="580"/>
    </location>
</feature>
<keyword evidence="2" id="KW-0175">Coiled coil</keyword>
<proteinExistence type="predicted"/>
<dbReference type="EMBL" id="VDLU01000005">
    <property type="protein sequence ID" value="TNJ26175.1"/>
    <property type="molecule type" value="Genomic_DNA"/>
</dbReference>
<dbReference type="OrthoDB" id="10257049at2759"/>
<dbReference type="SUPFAM" id="SSF48403">
    <property type="entry name" value="Ankyrin repeat"/>
    <property type="match status" value="1"/>
</dbReference>
<feature type="coiled-coil region" evidence="2">
    <location>
        <begin position="312"/>
        <end position="360"/>
    </location>
</feature>
<evidence type="ECO:0000256" key="1">
    <source>
        <dbReference type="PROSITE-ProRule" id="PRU00023"/>
    </source>
</evidence>
<dbReference type="AlphaFoldDB" id="A0A4Z1SMX5"/>
<dbReference type="InterPro" id="IPR036770">
    <property type="entry name" value="Ankyrin_rpt-contain_sf"/>
</dbReference>
<feature type="repeat" description="ANK" evidence="1">
    <location>
        <begin position="97"/>
        <end position="130"/>
    </location>
</feature>
<keyword evidence="1" id="KW-0040">ANK repeat</keyword>
<feature type="coiled-coil region" evidence="2">
    <location>
        <begin position="231"/>
        <end position="258"/>
    </location>
</feature>
<evidence type="ECO:0000256" key="2">
    <source>
        <dbReference type="SAM" id="Coils"/>
    </source>
</evidence>
<dbReference type="PANTHER" id="PTHR24120">
    <property type="entry name" value="GH07239P"/>
    <property type="match status" value="1"/>
</dbReference>
<organism evidence="3 4">
    <name type="scientific">Giardia muris</name>
    <dbReference type="NCBI Taxonomy" id="5742"/>
    <lineage>
        <taxon>Eukaryota</taxon>
        <taxon>Metamonada</taxon>
        <taxon>Diplomonadida</taxon>
        <taxon>Hexamitidae</taxon>
        <taxon>Giardiinae</taxon>
        <taxon>Giardia</taxon>
    </lineage>
</organism>
<gene>
    <name evidence="3" type="ORF">GMRT_13643</name>
</gene>
<dbReference type="Gene3D" id="1.25.40.20">
    <property type="entry name" value="Ankyrin repeat-containing domain"/>
    <property type="match status" value="3"/>
</dbReference>
<dbReference type="SMART" id="SM00248">
    <property type="entry name" value="ANK"/>
    <property type="match status" value="6"/>
</dbReference>
<sequence length="668" mass="72990">MSLQTRRDWFQGIALHEYDLVKEALTRFAGAANGLGETALMLAARLNDVEMIKILCIQEATMVNREGFTALMIAACCDNVEAVRLLVPFEKAVFLPDGRTPLMLAVEAGSSSCVSVLIEYYGAERDINNLTALDYAVRADQYEYATLIEQAIGAEQGLARAVMSGSVGGGMGASGTSAAPTISAEPPILIREDQDLRNLFDRGVPSPGPGARKLTWHEQIVVDVRTMRREYNRVAAENLALRKALDDLQKAHDTMSQEHRAVMDHYTELKANEAVLADVERKVRNAVGYTGQDPGALGTCVEELLGAMKAQLEQREEDVRSVSRALDQVMSESRLLSTKAAEAQRTCTQLQDELKSRTQELEGMRALAEANASLANTTKQSTITEEHIRREIEDTLERVTDDLSVAKNLLQVLKQGAAALESPANLGDVDSNGFTPILQAIADSNLTNLYKALGISLGTMPGSVPPPTYEEMTGTMVHPERSKHFNLTLIPSHLNTSKMLSEREGSAVMEGSASRHARYTELINAVINNDIHGVWQYMPQQAGLQDVDGRTAMMHAAQKGYTEIVRILVDKEARIQTPYGTTALMDAACNGHTSIVRILVDYEGGMATNAKHTIGAGLTALMLAAHEGYIDCVRLLVDKELHMRCVNGKDAMDYARNEDVRRVLAGYA</sequence>
<evidence type="ECO:0000313" key="3">
    <source>
        <dbReference type="EMBL" id="TNJ26175.1"/>
    </source>
</evidence>
<accession>A0A4Z1SMX5</accession>
<evidence type="ECO:0000313" key="4">
    <source>
        <dbReference type="Proteomes" id="UP000315496"/>
    </source>
</evidence>
<dbReference type="PROSITE" id="PS50297">
    <property type="entry name" value="ANK_REP_REGION"/>
    <property type="match status" value="2"/>
</dbReference>
<name>A0A4Z1SMX5_GIAMU</name>
<protein>
    <submittedName>
        <fullName evidence="3">Ankyrin repeat protein 3</fullName>
    </submittedName>
</protein>
<dbReference type="Pfam" id="PF12796">
    <property type="entry name" value="Ank_2"/>
    <property type="match status" value="4"/>
</dbReference>
<reference evidence="3 4" key="1">
    <citation type="submission" date="2019-05" db="EMBL/GenBank/DDBJ databases">
        <title>The compact genome of Giardia muris reveals important steps in the evolution of intestinal protozoan parasites.</title>
        <authorList>
            <person name="Xu F."/>
            <person name="Jimenez-Gonzalez A."/>
            <person name="Einarsson E."/>
            <person name="Astvaldsson A."/>
            <person name="Peirasmaki D."/>
            <person name="Eckmann L."/>
            <person name="Andersson J.O."/>
            <person name="Svard S.G."/>
            <person name="Jerlstrom-Hultqvist J."/>
        </authorList>
    </citation>
    <scope>NUCLEOTIDE SEQUENCE [LARGE SCALE GENOMIC DNA]</scope>
    <source>
        <strain evidence="3 4">Roberts-Thomson</strain>
    </source>
</reference>
<dbReference type="PANTHER" id="PTHR24120:SF4">
    <property type="entry name" value="GH07239P"/>
    <property type="match status" value="1"/>
</dbReference>
<dbReference type="Proteomes" id="UP000315496">
    <property type="component" value="Chromosome 5"/>
</dbReference>
<comment type="caution">
    <text evidence="3">The sequence shown here is derived from an EMBL/GenBank/DDBJ whole genome shotgun (WGS) entry which is preliminary data.</text>
</comment>
<keyword evidence="4" id="KW-1185">Reference proteome</keyword>